<feature type="transmembrane region" description="Helical" evidence="4">
    <location>
        <begin position="12"/>
        <end position="35"/>
    </location>
</feature>
<dbReference type="Proteomes" id="UP000799441">
    <property type="component" value="Unassembled WGS sequence"/>
</dbReference>
<dbReference type="GO" id="GO:0005783">
    <property type="term" value="C:endoplasmic reticulum"/>
    <property type="evidence" value="ECO:0007669"/>
    <property type="project" value="TreeGrafter"/>
</dbReference>
<name>A0A9P4QIW0_9PEZI</name>
<evidence type="ECO:0000256" key="4">
    <source>
        <dbReference type="SAM" id="Phobius"/>
    </source>
</evidence>
<dbReference type="EMBL" id="MU003767">
    <property type="protein sequence ID" value="KAF2725706.1"/>
    <property type="molecule type" value="Genomic_DNA"/>
</dbReference>
<dbReference type="Gene3D" id="3.40.50.720">
    <property type="entry name" value="NAD(P)-binding Rossmann-like Domain"/>
    <property type="match status" value="1"/>
</dbReference>
<evidence type="ECO:0000259" key="5">
    <source>
        <dbReference type="SMART" id="SM00822"/>
    </source>
</evidence>
<dbReference type="PANTHER" id="PTHR43899:SF13">
    <property type="entry name" value="RH59310P"/>
    <property type="match status" value="1"/>
</dbReference>
<organism evidence="6 7">
    <name type="scientific">Polychaeton citri CBS 116435</name>
    <dbReference type="NCBI Taxonomy" id="1314669"/>
    <lineage>
        <taxon>Eukaryota</taxon>
        <taxon>Fungi</taxon>
        <taxon>Dikarya</taxon>
        <taxon>Ascomycota</taxon>
        <taxon>Pezizomycotina</taxon>
        <taxon>Dothideomycetes</taxon>
        <taxon>Dothideomycetidae</taxon>
        <taxon>Capnodiales</taxon>
        <taxon>Capnodiaceae</taxon>
        <taxon>Polychaeton</taxon>
    </lineage>
</organism>
<dbReference type="InterPro" id="IPR036291">
    <property type="entry name" value="NAD(P)-bd_dom_sf"/>
</dbReference>
<dbReference type="SMART" id="SM00822">
    <property type="entry name" value="PKS_KR"/>
    <property type="match status" value="1"/>
</dbReference>
<evidence type="ECO:0000313" key="7">
    <source>
        <dbReference type="Proteomes" id="UP000799441"/>
    </source>
</evidence>
<dbReference type="GO" id="GO:0016491">
    <property type="term" value="F:oxidoreductase activity"/>
    <property type="evidence" value="ECO:0007669"/>
    <property type="project" value="UniProtKB-KW"/>
</dbReference>
<sequence>MDRWPPALVKALVASAVVLGTVHATSLAISIWPYVRPSSLKRFNRTPSGDWALVTGASDGIGKAFADELLARGFNVVLHGRNPAKLDALKQRLLQAYPERRVEVVVVDATAAAAADYDRIAQSVEELPGGGRLTVLVNNVGGVITSPQYVPLDEMSHEDIDTSINVNARFTTHLTASLLPALKRNEPSLVLNCGSLAGVTGMPYLVPYASTKGFIAAFSKSLKAEMEGAGQGKGVEVLGLLIGSVSTPAIDNDDSQASTISPKQCATGSLARVGCGRSVIWCHWRHAFLFSIMGNLPEGRLAKITGELLGKRREVEAARLKGQ</sequence>
<evidence type="ECO:0000313" key="6">
    <source>
        <dbReference type="EMBL" id="KAF2725706.1"/>
    </source>
</evidence>
<keyword evidence="2" id="KW-0560">Oxidoreductase</keyword>
<dbReference type="PIRSF" id="PIRSF000126">
    <property type="entry name" value="11-beta-HSD1"/>
    <property type="match status" value="1"/>
</dbReference>
<dbReference type="InterPro" id="IPR051019">
    <property type="entry name" value="VLCFA-Steroid_DH"/>
</dbReference>
<dbReference type="AlphaFoldDB" id="A0A9P4QIW0"/>
<evidence type="ECO:0000256" key="3">
    <source>
        <dbReference type="RuleBase" id="RU000363"/>
    </source>
</evidence>
<feature type="domain" description="Ketoreductase" evidence="5">
    <location>
        <begin position="50"/>
        <end position="244"/>
    </location>
</feature>
<evidence type="ECO:0000256" key="1">
    <source>
        <dbReference type="ARBA" id="ARBA00006484"/>
    </source>
</evidence>
<keyword evidence="7" id="KW-1185">Reference proteome</keyword>
<protein>
    <submittedName>
        <fullName evidence="6">NAD(P)-binding protein</fullName>
    </submittedName>
</protein>
<dbReference type="PANTHER" id="PTHR43899">
    <property type="entry name" value="RH59310P"/>
    <property type="match status" value="1"/>
</dbReference>
<dbReference type="InterPro" id="IPR002347">
    <property type="entry name" value="SDR_fam"/>
</dbReference>
<dbReference type="OrthoDB" id="47007at2759"/>
<dbReference type="PRINTS" id="PR00081">
    <property type="entry name" value="GDHRDH"/>
</dbReference>
<gene>
    <name evidence="6" type="ORF">K431DRAFT_281070</name>
</gene>
<dbReference type="PRINTS" id="PR00080">
    <property type="entry name" value="SDRFAMILY"/>
</dbReference>
<proteinExistence type="inferred from homology"/>
<keyword evidence="4" id="KW-0472">Membrane</keyword>
<dbReference type="SUPFAM" id="SSF51735">
    <property type="entry name" value="NAD(P)-binding Rossmann-fold domains"/>
    <property type="match status" value="1"/>
</dbReference>
<accession>A0A9P4QIW0</accession>
<dbReference type="Pfam" id="PF00106">
    <property type="entry name" value="adh_short"/>
    <property type="match status" value="1"/>
</dbReference>
<comment type="similarity">
    <text evidence="1 3">Belongs to the short-chain dehydrogenases/reductases (SDR) family.</text>
</comment>
<dbReference type="InterPro" id="IPR057326">
    <property type="entry name" value="KR_dom"/>
</dbReference>
<evidence type="ECO:0000256" key="2">
    <source>
        <dbReference type="ARBA" id="ARBA00023002"/>
    </source>
</evidence>
<keyword evidence="4" id="KW-1133">Transmembrane helix</keyword>
<reference evidence="6" key="1">
    <citation type="journal article" date="2020" name="Stud. Mycol.">
        <title>101 Dothideomycetes genomes: a test case for predicting lifestyles and emergence of pathogens.</title>
        <authorList>
            <person name="Haridas S."/>
            <person name="Albert R."/>
            <person name="Binder M."/>
            <person name="Bloem J."/>
            <person name="Labutti K."/>
            <person name="Salamov A."/>
            <person name="Andreopoulos B."/>
            <person name="Baker S."/>
            <person name="Barry K."/>
            <person name="Bills G."/>
            <person name="Bluhm B."/>
            <person name="Cannon C."/>
            <person name="Castanera R."/>
            <person name="Culley D."/>
            <person name="Daum C."/>
            <person name="Ezra D."/>
            <person name="Gonzalez J."/>
            <person name="Henrissat B."/>
            <person name="Kuo A."/>
            <person name="Liang C."/>
            <person name="Lipzen A."/>
            <person name="Lutzoni F."/>
            <person name="Magnuson J."/>
            <person name="Mondo S."/>
            <person name="Nolan M."/>
            <person name="Ohm R."/>
            <person name="Pangilinan J."/>
            <person name="Park H.-J."/>
            <person name="Ramirez L."/>
            <person name="Alfaro M."/>
            <person name="Sun H."/>
            <person name="Tritt A."/>
            <person name="Yoshinaga Y."/>
            <person name="Zwiers L.-H."/>
            <person name="Turgeon B."/>
            <person name="Goodwin S."/>
            <person name="Spatafora J."/>
            <person name="Crous P."/>
            <person name="Grigoriev I."/>
        </authorList>
    </citation>
    <scope>NUCLEOTIDE SEQUENCE</scope>
    <source>
        <strain evidence="6">CBS 116435</strain>
    </source>
</reference>
<comment type="caution">
    <text evidence="6">The sequence shown here is derived from an EMBL/GenBank/DDBJ whole genome shotgun (WGS) entry which is preliminary data.</text>
</comment>
<keyword evidence="4" id="KW-0812">Transmembrane</keyword>